<dbReference type="SMART" id="SM00862">
    <property type="entry name" value="Trans_reg_C"/>
    <property type="match status" value="1"/>
</dbReference>
<dbReference type="Proteomes" id="UP000294546">
    <property type="component" value="Unassembled WGS sequence"/>
</dbReference>
<accession>A0A4V2PE25</accession>
<dbReference type="InterPro" id="IPR001789">
    <property type="entry name" value="Sig_transdc_resp-reg_receiver"/>
</dbReference>
<comment type="caution">
    <text evidence="7">The sequence shown here is derived from an EMBL/GenBank/DDBJ whole genome shotgun (WGS) entry which is preliminary data.</text>
</comment>
<dbReference type="AlphaFoldDB" id="A0A4V2PE25"/>
<dbReference type="CDD" id="cd00383">
    <property type="entry name" value="trans_reg_C"/>
    <property type="match status" value="1"/>
</dbReference>
<dbReference type="InterPro" id="IPR016032">
    <property type="entry name" value="Sig_transdc_resp-reg_C-effctor"/>
</dbReference>
<dbReference type="SMART" id="SM00448">
    <property type="entry name" value="REC"/>
    <property type="match status" value="1"/>
</dbReference>
<keyword evidence="8" id="KW-1185">Reference proteome</keyword>
<feature type="DNA-binding region" description="OmpR/PhoB-type" evidence="3">
    <location>
        <begin position="131"/>
        <end position="230"/>
    </location>
</feature>
<dbReference type="Gene3D" id="3.40.50.2300">
    <property type="match status" value="1"/>
</dbReference>
<dbReference type="InterPro" id="IPR001867">
    <property type="entry name" value="OmpR/PhoB-type_DNA-bd"/>
</dbReference>
<evidence type="ECO:0000313" key="7">
    <source>
        <dbReference type="EMBL" id="TCK07396.1"/>
    </source>
</evidence>
<keyword evidence="2" id="KW-0597">Phosphoprotein</keyword>
<organism evidence="7 8">
    <name type="scientific">Marinobacterium mangrovicola</name>
    <dbReference type="NCBI Taxonomy" id="1476959"/>
    <lineage>
        <taxon>Bacteria</taxon>
        <taxon>Pseudomonadati</taxon>
        <taxon>Pseudomonadota</taxon>
        <taxon>Gammaproteobacteria</taxon>
        <taxon>Oceanospirillales</taxon>
        <taxon>Oceanospirillaceae</taxon>
        <taxon>Marinobacterium</taxon>
    </lineage>
</organism>
<evidence type="ECO:0000259" key="5">
    <source>
        <dbReference type="PROSITE" id="PS50110"/>
    </source>
</evidence>
<dbReference type="PANTHER" id="PTHR48111:SF6">
    <property type="entry name" value="TRANSCRIPTIONAL REGULATORY PROTEIN CREB"/>
    <property type="match status" value="1"/>
</dbReference>
<dbReference type="NCBIfam" id="NF008296">
    <property type="entry name" value="PRK11083.1"/>
    <property type="match status" value="1"/>
</dbReference>
<reference evidence="7 8" key="1">
    <citation type="submission" date="2019-03" db="EMBL/GenBank/DDBJ databases">
        <title>Genomic Encyclopedia of Archaeal and Bacterial Type Strains, Phase II (KMG-II): from individual species to whole genera.</title>
        <authorList>
            <person name="Goeker M."/>
        </authorList>
    </citation>
    <scope>NUCLEOTIDE SEQUENCE [LARGE SCALE GENOMIC DNA]</scope>
    <source>
        <strain evidence="7 8">DSM 27697</strain>
    </source>
</reference>
<dbReference type="InterPro" id="IPR039420">
    <property type="entry name" value="WalR-like"/>
</dbReference>
<dbReference type="GO" id="GO:0006355">
    <property type="term" value="P:regulation of DNA-templated transcription"/>
    <property type="evidence" value="ECO:0007669"/>
    <property type="project" value="InterPro"/>
</dbReference>
<dbReference type="Pfam" id="PF00486">
    <property type="entry name" value="Trans_reg_C"/>
    <property type="match status" value="1"/>
</dbReference>
<dbReference type="Gene3D" id="1.10.10.10">
    <property type="entry name" value="Winged helix-like DNA-binding domain superfamily/Winged helix DNA-binding domain"/>
    <property type="match status" value="1"/>
</dbReference>
<dbReference type="SUPFAM" id="SSF46894">
    <property type="entry name" value="C-terminal effector domain of the bipartite response regulators"/>
    <property type="match status" value="1"/>
</dbReference>
<dbReference type="GO" id="GO:0000156">
    <property type="term" value="F:phosphorelay response regulator activity"/>
    <property type="evidence" value="ECO:0007669"/>
    <property type="project" value="TreeGrafter"/>
</dbReference>
<evidence type="ECO:0000313" key="8">
    <source>
        <dbReference type="Proteomes" id="UP000294546"/>
    </source>
</evidence>
<protein>
    <submittedName>
        <fullName evidence="7">Winged helix family two component transcriptional regulator</fullName>
    </submittedName>
</protein>
<sequence length="230" mass="25693">MEVLIVEDEPAIADTVVYALESEGISCEWVSTGSACLAKIAEQPVQLLLLDIGLPDRSGFDLCREISASHPLLPIIFLTSRHSEIDQVLGLELGADDYITKPFSPRVLSARVRSKLRRLQPASGTLPSPEPSPTDKSGFYDDGDALRISLYGQLLDLSRYEYRLLSLLLGHPGRIYSRDQLMELVWEDPGSSFDRTVDTHIKTLRQKIREVQPELDPIKTHRGLGYSYEG</sequence>
<dbReference type="Gene3D" id="6.10.250.690">
    <property type="match status" value="1"/>
</dbReference>
<feature type="domain" description="OmpR/PhoB-type" evidence="6">
    <location>
        <begin position="131"/>
        <end position="230"/>
    </location>
</feature>
<dbReference type="PROSITE" id="PS50110">
    <property type="entry name" value="RESPONSE_REGULATORY"/>
    <property type="match status" value="1"/>
</dbReference>
<dbReference type="GO" id="GO:0000976">
    <property type="term" value="F:transcription cis-regulatory region binding"/>
    <property type="evidence" value="ECO:0007669"/>
    <property type="project" value="TreeGrafter"/>
</dbReference>
<evidence type="ECO:0000256" key="2">
    <source>
        <dbReference type="PROSITE-ProRule" id="PRU00169"/>
    </source>
</evidence>
<feature type="modified residue" description="4-aspartylphosphate" evidence="2">
    <location>
        <position position="51"/>
    </location>
</feature>
<dbReference type="CDD" id="cd17574">
    <property type="entry name" value="REC_OmpR"/>
    <property type="match status" value="1"/>
</dbReference>
<feature type="domain" description="Response regulatory" evidence="5">
    <location>
        <begin position="2"/>
        <end position="116"/>
    </location>
</feature>
<keyword evidence="1 3" id="KW-0238">DNA-binding</keyword>
<dbReference type="InterPro" id="IPR036388">
    <property type="entry name" value="WH-like_DNA-bd_sf"/>
</dbReference>
<dbReference type="GO" id="GO:0032993">
    <property type="term" value="C:protein-DNA complex"/>
    <property type="evidence" value="ECO:0007669"/>
    <property type="project" value="TreeGrafter"/>
</dbReference>
<evidence type="ECO:0000256" key="4">
    <source>
        <dbReference type="SAM" id="MobiDB-lite"/>
    </source>
</evidence>
<evidence type="ECO:0000256" key="3">
    <source>
        <dbReference type="PROSITE-ProRule" id="PRU01091"/>
    </source>
</evidence>
<dbReference type="PROSITE" id="PS51755">
    <property type="entry name" value="OMPR_PHOB"/>
    <property type="match status" value="1"/>
</dbReference>
<gene>
    <name evidence="7" type="ORF">CLV83_2262</name>
</gene>
<evidence type="ECO:0000259" key="6">
    <source>
        <dbReference type="PROSITE" id="PS51755"/>
    </source>
</evidence>
<evidence type="ECO:0000256" key="1">
    <source>
        <dbReference type="ARBA" id="ARBA00023125"/>
    </source>
</evidence>
<dbReference type="GO" id="GO:0005829">
    <property type="term" value="C:cytosol"/>
    <property type="evidence" value="ECO:0007669"/>
    <property type="project" value="TreeGrafter"/>
</dbReference>
<proteinExistence type="predicted"/>
<feature type="region of interest" description="Disordered" evidence="4">
    <location>
        <begin position="120"/>
        <end position="140"/>
    </location>
</feature>
<dbReference type="PANTHER" id="PTHR48111">
    <property type="entry name" value="REGULATOR OF RPOS"/>
    <property type="match status" value="1"/>
</dbReference>
<dbReference type="EMBL" id="SMFU01000008">
    <property type="protein sequence ID" value="TCK07396.1"/>
    <property type="molecule type" value="Genomic_DNA"/>
</dbReference>
<name>A0A4V2PE25_9GAMM</name>
<dbReference type="InterPro" id="IPR011006">
    <property type="entry name" value="CheY-like_superfamily"/>
</dbReference>
<dbReference type="SUPFAM" id="SSF52172">
    <property type="entry name" value="CheY-like"/>
    <property type="match status" value="1"/>
</dbReference>
<dbReference type="Pfam" id="PF00072">
    <property type="entry name" value="Response_reg"/>
    <property type="match status" value="1"/>
</dbReference>